<protein>
    <submittedName>
        <fullName evidence="1">Uncharacterized protein</fullName>
    </submittedName>
</protein>
<proteinExistence type="predicted"/>
<dbReference type="EMBL" id="JBJQOH010000006">
    <property type="protein sequence ID" value="KAL3684405.1"/>
    <property type="molecule type" value="Genomic_DNA"/>
</dbReference>
<accession>A0ABD3GYS9</accession>
<dbReference type="Proteomes" id="UP001633002">
    <property type="component" value="Unassembled WGS sequence"/>
</dbReference>
<evidence type="ECO:0000313" key="1">
    <source>
        <dbReference type="EMBL" id="KAL3684405.1"/>
    </source>
</evidence>
<comment type="caution">
    <text evidence="1">The sequence shown here is derived from an EMBL/GenBank/DDBJ whole genome shotgun (WGS) entry which is preliminary data.</text>
</comment>
<dbReference type="AlphaFoldDB" id="A0ABD3GYS9"/>
<sequence>MSDEGMGYSEIDIEKKISSEISILLDVLRSDLTFEGGDEIEKIEKCGRLTADYWRGIAWRESPPIAVVVSW</sequence>
<reference evidence="1 2" key="1">
    <citation type="submission" date="2024-09" db="EMBL/GenBank/DDBJ databases">
        <title>Chromosome-scale assembly of Riccia sorocarpa.</title>
        <authorList>
            <person name="Paukszto L."/>
        </authorList>
    </citation>
    <scope>NUCLEOTIDE SEQUENCE [LARGE SCALE GENOMIC DNA]</scope>
    <source>
        <strain evidence="1">LP-2024</strain>
        <tissue evidence="1">Aerial parts of the thallus</tissue>
    </source>
</reference>
<name>A0ABD3GYS9_9MARC</name>
<evidence type="ECO:0000313" key="2">
    <source>
        <dbReference type="Proteomes" id="UP001633002"/>
    </source>
</evidence>
<gene>
    <name evidence="1" type="ORF">R1sor_002427</name>
</gene>
<organism evidence="1 2">
    <name type="scientific">Riccia sorocarpa</name>
    <dbReference type="NCBI Taxonomy" id="122646"/>
    <lineage>
        <taxon>Eukaryota</taxon>
        <taxon>Viridiplantae</taxon>
        <taxon>Streptophyta</taxon>
        <taxon>Embryophyta</taxon>
        <taxon>Marchantiophyta</taxon>
        <taxon>Marchantiopsida</taxon>
        <taxon>Marchantiidae</taxon>
        <taxon>Marchantiales</taxon>
        <taxon>Ricciaceae</taxon>
        <taxon>Riccia</taxon>
    </lineage>
</organism>
<keyword evidence="2" id="KW-1185">Reference proteome</keyword>